<feature type="compositionally biased region" description="Basic and acidic residues" evidence="1">
    <location>
        <begin position="118"/>
        <end position="128"/>
    </location>
</feature>
<evidence type="ECO:0000256" key="1">
    <source>
        <dbReference type="SAM" id="MobiDB-lite"/>
    </source>
</evidence>
<evidence type="ECO:0000313" key="2">
    <source>
        <dbReference type="EMBL" id="RSL46915.1"/>
    </source>
</evidence>
<dbReference type="AlphaFoldDB" id="A0A428P1L1"/>
<feature type="region of interest" description="Disordered" evidence="1">
    <location>
        <begin position="90"/>
        <end position="132"/>
    </location>
</feature>
<dbReference type="OrthoDB" id="10641180at2759"/>
<sequence length="198" mass="22290">MSCAVQCSADLGRQFSLHQTKHGGGETAGQSQQHGALQEVDLTHTFTRQTNSEHCRYFHIVYDCAIVMQWVRSCHVDEDLRSTLTRWGRGPSSPLQRIVKGPSDDHGGTTAHSMDGVDAEKEASEQHRPSRPPVYQTLEYQVIDDQPSEAISVYRVQHASQHIKGRVFTRRNINSTEISTCLPEWKTCTMMNRPLAAE</sequence>
<protein>
    <submittedName>
        <fullName evidence="2">Uncharacterized protein</fullName>
    </submittedName>
</protein>
<comment type="caution">
    <text evidence="2">The sequence shown here is derived from an EMBL/GenBank/DDBJ whole genome shotgun (WGS) entry which is preliminary data.</text>
</comment>
<keyword evidence="3" id="KW-1185">Reference proteome</keyword>
<evidence type="ECO:0000313" key="3">
    <source>
        <dbReference type="Proteomes" id="UP000288168"/>
    </source>
</evidence>
<accession>A0A428P1L1</accession>
<dbReference type="Proteomes" id="UP000288168">
    <property type="component" value="Unassembled WGS sequence"/>
</dbReference>
<dbReference type="EMBL" id="NKCI01000228">
    <property type="protein sequence ID" value="RSL46915.1"/>
    <property type="molecule type" value="Genomic_DNA"/>
</dbReference>
<name>A0A428P1L1_9HYPO</name>
<gene>
    <name evidence="2" type="ORF">CEP54_013632</name>
</gene>
<reference evidence="2 3" key="1">
    <citation type="submission" date="2017-06" db="EMBL/GenBank/DDBJ databases">
        <title>Comparative genomic analysis of Ambrosia Fusariam Clade fungi.</title>
        <authorList>
            <person name="Stajich J.E."/>
            <person name="Carrillo J."/>
            <person name="Kijimoto T."/>
            <person name="Eskalen A."/>
            <person name="O'Donnell K."/>
            <person name="Kasson M."/>
        </authorList>
    </citation>
    <scope>NUCLEOTIDE SEQUENCE [LARGE SCALE GENOMIC DNA]</scope>
    <source>
        <strain evidence="2 3">NRRL62584</strain>
    </source>
</reference>
<organism evidence="2 3">
    <name type="scientific">Fusarium duplospermum</name>
    <dbReference type="NCBI Taxonomy" id="1325734"/>
    <lineage>
        <taxon>Eukaryota</taxon>
        <taxon>Fungi</taxon>
        <taxon>Dikarya</taxon>
        <taxon>Ascomycota</taxon>
        <taxon>Pezizomycotina</taxon>
        <taxon>Sordariomycetes</taxon>
        <taxon>Hypocreomycetidae</taxon>
        <taxon>Hypocreales</taxon>
        <taxon>Nectriaceae</taxon>
        <taxon>Fusarium</taxon>
        <taxon>Fusarium solani species complex</taxon>
    </lineage>
</organism>
<proteinExistence type="predicted"/>